<evidence type="ECO:0008006" key="4">
    <source>
        <dbReference type="Google" id="ProtNLM"/>
    </source>
</evidence>
<sequence>MVAILEKSDATGGFEQIIDFLSGSYIHHALTVNPNVYISCIKQFWNTVVVKRSGDITRLQALVDKKRIVLTKEVVHEILQLNDADGVICLPNDEIFAGLARMGYEKPSTKLTFYKAFFSTQWKFFIHTILHSLSAKRTSWNEFSSAMASALIYFSSGQGFNFSKYIFESLVRNVDSSSKFYMVGKGFLGVETPLFETMLAVRDIAEEAKAQIPAQDDDVQEHAEEEVATNVVSPTPTSPSPSSPGRISVDIETDEGVKLVVDQEKNAEVEGRQADKQAEIYNIDLDHSSKVLSMQEDDIEVAAASIPISAAKPKVLKIAAAPAISTKRRKGVVIRDPEEELHTNTPAETLTVKDKGKGILIKDPKPMKKKDQVEMDAEEEMEKEDEEIIKSINETPAQKAAKRRKLSEEAQEADDLRRRLEIVQDEDDDVFVEAIPLAQKVPVVDYQVVVIDNKPRYKIIRADDTHQFYISFTTLLKNFDREDLETL</sequence>
<dbReference type="EMBL" id="BKCJ010284299">
    <property type="protein sequence ID" value="GEZ48269.1"/>
    <property type="molecule type" value="Genomic_DNA"/>
</dbReference>
<feature type="region of interest" description="Disordered" evidence="2">
    <location>
        <begin position="212"/>
        <end position="247"/>
    </location>
</feature>
<evidence type="ECO:0000256" key="1">
    <source>
        <dbReference type="SAM" id="Coils"/>
    </source>
</evidence>
<feature type="compositionally biased region" description="Acidic residues" evidence="2">
    <location>
        <begin position="215"/>
        <end position="227"/>
    </location>
</feature>
<name>A0A699IDE0_TANCI</name>
<proteinExistence type="predicted"/>
<gene>
    <name evidence="3" type="ORF">Tci_520242</name>
</gene>
<organism evidence="3">
    <name type="scientific">Tanacetum cinerariifolium</name>
    <name type="common">Dalmatian daisy</name>
    <name type="synonym">Chrysanthemum cinerariifolium</name>
    <dbReference type="NCBI Taxonomy" id="118510"/>
    <lineage>
        <taxon>Eukaryota</taxon>
        <taxon>Viridiplantae</taxon>
        <taxon>Streptophyta</taxon>
        <taxon>Embryophyta</taxon>
        <taxon>Tracheophyta</taxon>
        <taxon>Spermatophyta</taxon>
        <taxon>Magnoliopsida</taxon>
        <taxon>eudicotyledons</taxon>
        <taxon>Gunneridae</taxon>
        <taxon>Pentapetalae</taxon>
        <taxon>asterids</taxon>
        <taxon>campanulids</taxon>
        <taxon>Asterales</taxon>
        <taxon>Asteraceae</taxon>
        <taxon>Asteroideae</taxon>
        <taxon>Anthemideae</taxon>
        <taxon>Anthemidinae</taxon>
        <taxon>Tanacetum</taxon>
    </lineage>
</organism>
<protein>
    <recommendedName>
        <fullName evidence="4">Synaptobrevin, longin-like domain protein</fullName>
    </recommendedName>
</protein>
<evidence type="ECO:0000313" key="3">
    <source>
        <dbReference type="EMBL" id="GEZ48269.1"/>
    </source>
</evidence>
<accession>A0A699IDE0</accession>
<comment type="caution">
    <text evidence="3">The sequence shown here is derived from an EMBL/GenBank/DDBJ whole genome shotgun (WGS) entry which is preliminary data.</text>
</comment>
<evidence type="ECO:0000256" key="2">
    <source>
        <dbReference type="SAM" id="MobiDB-lite"/>
    </source>
</evidence>
<keyword evidence="1" id="KW-0175">Coiled coil</keyword>
<feature type="coiled-coil region" evidence="1">
    <location>
        <begin position="367"/>
        <end position="426"/>
    </location>
</feature>
<dbReference type="AlphaFoldDB" id="A0A699IDE0"/>
<reference evidence="3" key="1">
    <citation type="journal article" date="2019" name="Sci. Rep.">
        <title>Draft genome of Tanacetum cinerariifolium, the natural source of mosquito coil.</title>
        <authorList>
            <person name="Yamashiro T."/>
            <person name="Shiraishi A."/>
            <person name="Satake H."/>
            <person name="Nakayama K."/>
        </authorList>
    </citation>
    <scope>NUCLEOTIDE SEQUENCE</scope>
</reference>